<feature type="zinc finger region" description="C3H1-type" evidence="5">
    <location>
        <begin position="190"/>
        <end position="218"/>
    </location>
</feature>
<evidence type="ECO:0000313" key="11">
    <source>
        <dbReference type="Proteomes" id="UP000789831"/>
    </source>
</evidence>
<dbReference type="InterPro" id="IPR003307">
    <property type="entry name" value="W2_domain"/>
</dbReference>
<dbReference type="AlphaFoldDB" id="A0A9N9CDB3"/>
<evidence type="ECO:0000256" key="3">
    <source>
        <dbReference type="ARBA" id="ARBA00022771"/>
    </source>
</evidence>
<dbReference type="OrthoDB" id="410307at2759"/>
<dbReference type="SUPFAM" id="SSF55811">
    <property type="entry name" value="Nudix"/>
    <property type="match status" value="1"/>
</dbReference>
<dbReference type="InterPro" id="IPR045877">
    <property type="entry name" value="ZFP36-like"/>
</dbReference>
<dbReference type="Pfam" id="PF00642">
    <property type="entry name" value="zf-CCCH"/>
    <property type="match status" value="2"/>
</dbReference>
<dbReference type="EMBL" id="CAJVPL010002057">
    <property type="protein sequence ID" value="CAG8597750.1"/>
    <property type="molecule type" value="Genomic_DNA"/>
</dbReference>
<feature type="region of interest" description="Disordered" evidence="6">
    <location>
        <begin position="222"/>
        <end position="243"/>
    </location>
</feature>
<dbReference type="InterPro" id="IPR036855">
    <property type="entry name" value="Znf_CCCH_sf"/>
</dbReference>
<dbReference type="InterPro" id="IPR015797">
    <property type="entry name" value="NUDIX_hydrolase-like_dom_sf"/>
</dbReference>
<evidence type="ECO:0000256" key="5">
    <source>
        <dbReference type="PROSITE-ProRule" id="PRU00723"/>
    </source>
</evidence>
<feature type="zinc finger region" description="C3H1-type" evidence="5">
    <location>
        <begin position="244"/>
        <end position="272"/>
    </location>
</feature>
<keyword evidence="1 5" id="KW-0479">Metal-binding</keyword>
<keyword evidence="11" id="KW-1185">Reference proteome</keyword>
<feature type="region of interest" description="Disordered" evidence="6">
    <location>
        <begin position="451"/>
        <end position="559"/>
    </location>
</feature>
<dbReference type="SUPFAM" id="SSF48371">
    <property type="entry name" value="ARM repeat"/>
    <property type="match status" value="1"/>
</dbReference>
<dbReference type="Gene3D" id="3.90.79.10">
    <property type="entry name" value="Nucleoside Triphosphate Pyrophosphohydrolase"/>
    <property type="match status" value="1"/>
</dbReference>
<feature type="domain" description="C3H1-type" evidence="7">
    <location>
        <begin position="190"/>
        <end position="218"/>
    </location>
</feature>
<comment type="caution">
    <text evidence="10">The sequence shown here is derived from an EMBL/GenBank/DDBJ whole genome shotgun (WGS) entry which is preliminary data.</text>
</comment>
<dbReference type="Gene3D" id="1.25.40.180">
    <property type="match status" value="1"/>
</dbReference>
<dbReference type="GO" id="GO:0008270">
    <property type="term" value="F:zinc ion binding"/>
    <property type="evidence" value="ECO:0007669"/>
    <property type="project" value="UniProtKB-KW"/>
</dbReference>
<evidence type="ECO:0000256" key="6">
    <source>
        <dbReference type="SAM" id="MobiDB-lite"/>
    </source>
</evidence>
<dbReference type="PANTHER" id="PTHR12547:SF18">
    <property type="entry name" value="PROTEIN TIS11"/>
    <property type="match status" value="1"/>
</dbReference>
<feature type="region of interest" description="Disordered" evidence="6">
    <location>
        <begin position="270"/>
        <end position="367"/>
    </location>
</feature>
<evidence type="ECO:0000256" key="1">
    <source>
        <dbReference type="ARBA" id="ARBA00022723"/>
    </source>
</evidence>
<keyword evidence="2" id="KW-0677">Repeat</keyword>
<dbReference type="Proteomes" id="UP000789831">
    <property type="component" value="Unassembled WGS sequence"/>
</dbReference>
<feature type="compositionally biased region" description="Basic and acidic residues" evidence="6">
    <location>
        <begin position="270"/>
        <end position="294"/>
    </location>
</feature>
<evidence type="ECO:0000259" key="8">
    <source>
        <dbReference type="PROSITE" id="PS51363"/>
    </source>
</evidence>
<dbReference type="SUPFAM" id="SSF90229">
    <property type="entry name" value="CCCH zinc finger"/>
    <property type="match status" value="2"/>
</dbReference>
<keyword evidence="3 5" id="KW-0863">Zinc-finger</keyword>
<feature type="compositionally biased region" description="Basic and acidic residues" evidence="6">
    <location>
        <begin position="460"/>
        <end position="474"/>
    </location>
</feature>
<feature type="domain" description="Nudix hydrolase" evidence="9">
    <location>
        <begin position="7"/>
        <end position="138"/>
    </location>
</feature>
<keyword evidence="4 5" id="KW-0862">Zinc</keyword>
<evidence type="ECO:0000259" key="9">
    <source>
        <dbReference type="PROSITE" id="PS51462"/>
    </source>
</evidence>
<dbReference type="FunFam" id="4.10.1000.10:FF:000003">
    <property type="entry name" value="Zinc finger CCCH domain-containing protein"/>
    <property type="match status" value="2"/>
</dbReference>
<protein>
    <submittedName>
        <fullName evidence="10">8289_t:CDS:1</fullName>
    </submittedName>
</protein>
<dbReference type="PROSITE" id="PS50103">
    <property type="entry name" value="ZF_C3H1"/>
    <property type="match status" value="2"/>
</dbReference>
<dbReference type="PROSITE" id="PS51462">
    <property type="entry name" value="NUDIX"/>
    <property type="match status" value="1"/>
</dbReference>
<reference evidence="10" key="1">
    <citation type="submission" date="2021-06" db="EMBL/GenBank/DDBJ databases">
        <authorList>
            <person name="Kallberg Y."/>
            <person name="Tangrot J."/>
            <person name="Rosling A."/>
        </authorList>
    </citation>
    <scope>NUCLEOTIDE SEQUENCE</scope>
    <source>
        <strain evidence="10">MT106</strain>
    </source>
</reference>
<dbReference type="Gene3D" id="4.10.1000.10">
    <property type="entry name" value="Zinc finger, CCCH-type"/>
    <property type="match status" value="2"/>
</dbReference>
<feature type="compositionally biased region" description="Basic and acidic residues" evidence="6">
    <location>
        <begin position="483"/>
        <end position="521"/>
    </location>
</feature>
<name>A0A9N9CDB3_9GLOM</name>
<dbReference type="GO" id="GO:0003729">
    <property type="term" value="F:mRNA binding"/>
    <property type="evidence" value="ECO:0007669"/>
    <property type="project" value="InterPro"/>
</dbReference>
<proteinExistence type="predicted"/>
<sequence>MDENKSQALHVTGILIYRLQRQVEFLLLNDNFSHKKHWTAPKGKVIGLEDELKCALRNTIEITGLSPKDLRIEDNFRVEIKYLSGTRPKRVVYYLAQAIDHARIFTSGEGLNFHWLTLNNATEKAIYRSMQDVLRQAAAFIEKIKPSRNSDPLSPRPRVDKHQSEKNGGGSSNGYSSPLSSPVMPFENPLYKTRLCERFETEGFCPYGTKCTFAHGTAELRERPLIEEKTGTPPISKDGPENPLYKTRLCERFIKENFCQYGPKCNFAHGEQELRERPDVPPNPRDNRDRDSVDHNSQQNQWHHHGEHRANHQSNNYQRNHNPDSVGDSIHDNEFPEQPQHEDDESEEKDEKETRNNNIYQHPRQYQRSFGNNLSDLHKRSSSGNTPFPRSEIQNGIFGRIVSLSGHPVLVKKIFSSYSVFIIELIPVLEMGQITHSFFIFNVSVNAPHAQSEEVTETQPESHSEQLQEVPKDDEPTESQVSADKKLTPAENEQKDQKEKKEIGEIERKEQNEPKKSEQRDPSPSSPAPSPNKTSVNPRRRPAVNDTVSLKDLLSGNAKPENEKSWMKVVELSNDELEKLGKIKKNEILAVSADKRSSENILVEELKRFFVQVKEQSKSVNDEIKEITRIEMRHDLSKQQLFMTIIRSLYEDASFDVVQKDLLTKEKLFKTYIHSSHDQVIFLGCWEKFLLQRNTNLISKTHVLFKLFYDRDLIEEDSILEWYDQSPKDNNEVRKKF</sequence>
<dbReference type="InterPro" id="IPR000571">
    <property type="entry name" value="Znf_CCCH"/>
</dbReference>
<organism evidence="10 11">
    <name type="scientific">Ambispora gerdemannii</name>
    <dbReference type="NCBI Taxonomy" id="144530"/>
    <lineage>
        <taxon>Eukaryota</taxon>
        <taxon>Fungi</taxon>
        <taxon>Fungi incertae sedis</taxon>
        <taxon>Mucoromycota</taxon>
        <taxon>Glomeromycotina</taxon>
        <taxon>Glomeromycetes</taxon>
        <taxon>Archaeosporales</taxon>
        <taxon>Ambisporaceae</taxon>
        <taxon>Ambispora</taxon>
    </lineage>
</organism>
<dbReference type="PROSITE" id="PS51363">
    <property type="entry name" value="W2"/>
    <property type="match status" value="1"/>
</dbReference>
<dbReference type="PANTHER" id="PTHR12547">
    <property type="entry name" value="CCCH ZINC FINGER/TIS11-RELATED"/>
    <property type="match status" value="1"/>
</dbReference>
<evidence type="ECO:0000259" key="7">
    <source>
        <dbReference type="PROSITE" id="PS50103"/>
    </source>
</evidence>
<feature type="compositionally biased region" description="Polar residues" evidence="6">
    <location>
        <begin position="356"/>
        <end position="367"/>
    </location>
</feature>
<dbReference type="GO" id="GO:0010468">
    <property type="term" value="P:regulation of gene expression"/>
    <property type="evidence" value="ECO:0007669"/>
    <property type="project" value="UniProtKB-ARBA"/>
</dbReference>
<evidence type="ECO:0000313" key="10">
    <source>
        <dbReference type="EMBL" id="CAG8597750.1"/>
    </source>
</evidence>
<evidence type="ECO:0000256" key="2">
    <source>
        <dbReference type="ARBA" id="ARBA00022737"/>
    </source>
</evidence>
<dbReference type="Pfam" id="PF02020">
    <property type="entry name" value="W2"/>
    <property type="match status" value="1"/>
</dbReference>
<dbReference type="GO" id="GO:0051252">
    <property type="term" value="P:regulation of RNA metabolic process"/>
    <property type="evidence" value="ECO:0007669"/>
    <property type="project" value="UniProtKB-ARBA"/>
</dbReference>
<feature type="region of interest" description="Disordered" evidence="6">
    <location>
        <begin position="145"/>
        <end position="181"/>
    </location>
</feature>
<feature type="domain" description="W2" evidence="8">
    <location>
        <begin position="592"/>
        <end position="737"/>
    </location>
</feature>
<evidence type="ECO:0000256" key="4">
    <source>
        <dbReference type="ARBA" id="ARBA00022833"/>
    </source>
</evidence>
<feature type="domain" description="C3H1-type" evidence="7">
    <location>
        <begin position="244"/>
        <end position="272"/>
    </location>
</feature>
<dbReference type="SMART" id="SM00356">
    <property type="entry name" value="ZnF_C3H1"/>
    <property type="match status" value="2"/>
</dbReference>
<dbReference type="InterPro" id="IPR000086">
    <property type="entry name" value="NUDIX_hydrolase_dom"/>
</dbReference>
<accession>A0A9N9CDB3</accession>
<gene>
    <name evidence="10" type="ORF">AGERDE_LOCUS8937</name>
</gene>
<dbReference type="InterPro" id="IPR016024">
    <property type="entry name" value="ARM-type_fold"/>
</dbReference>